<dbReference type="RefSeq" id="WP_114190973.1">
    <property type="nucleotide sequence ID" value="NZ_CP029295.1"/>
</dbReference>
<reference evidence="1 2" key="1">
    <citation type="submission" date="2018-05" db="EMBL/GenBank/DDBJ databases">
        <title>Annotation of the Mycoplasma phocidae genome.</title>
        <authorList>
            <person name="Brown D.R."/>
            <person name="Kutish G.F."/>
            <person name="Frasca S.Jr."/>
        </authorList>
    </citation>
    <scope>NUCLEOTIDE SEQUENCE [LARGE SCALE GENOMIC DNA]</scope>
    <source>
        <strain evidence="1 2">105</strain>
    </source>
</reference>
<keyword evidence="2" id="KW-1185">Reference proteome</keyword>
<organism evidence="1 2">
    <name type="scientific">[Mycoplasma] phocae</name>
    <dbReference type="NCBI Taxonomy" id="142651"/>
    <lineage>
        <taxon>Bacteria</taxon>
        <taxon>Bacillati</taxon>
        <taxon>Mycoplasmatota</taxon>
        <taxon>Mycoplasmoidales</taxon>
        <taxon>Metamycoplasmataceae</taxon>
        <taxon>Metamycoplasma</taxon>
    </lineage>
</organism>
<sequence length="651" mass="77209">MKINFKPLAATDDELDNKIVKIDNVFLSPNNPRYTLLKKITDDLMKFITNEGHESISDQKQNEIFKKLLKSEGDFKQFKSLLESIYENGFTNNSEPLLFIELLSDIDKFMIAEGNRRLTILKLIVGSFRLPDFDHFIKNEIIYVDTDSTDEFNVDYKNKSNVKDTYDDCRNLIEEIKNKYSEFNVYFKIIKNSDELWDEIYNKHLTGEKPGLKKWSRSKYFADLLNLFPEGISDENFSDIFKKIKRDKKRVVEDFKQAQFVYSCFYANKRESDFSNLKFNDEDTLGRMALASGTSALEATHAFSTVRRSICQEILNIDEQKFKEEYFEVTFNKNHQILFNSKKLNAKDLLNFIFENWSKNILTTRNILEKNKGIFLNDLNFLLANTDGLDYEKTDEQLAGIEPFSLSKEAYDLVLETNRLRKSEEITRLKKEKNTIYLNESISNELKSKNPMQIFSILIQQFEYLQKKPKFIQGIAATIRALLEQLLCWMYYNYLKQNNSKNDPYNYIDFLKSLTNLDTVEEKDQYKKVWISNLLNEFVSNNDKNVNMRKLSNMLKNIYKNGCPEEIFDDHLRNWIDIILRKWDYFEIENYLMILNKAIHNSHRIIILKNYNNLLEAFNKLQEFLSNVVYWLDDDKLKEINDDILNKIDEQ</sequence>
<dbReference type="AlphaFoldDB" id="A0A2Z5IQ76"/>
<dbReference type="EMBL" id="CP029295">
    <property type="protein sequence ID" value="AXE60869.1"/>
    <property type="molecule type" value="Genomic_DNA"/>
</dbReference>
<name>A0A2Z5IQ76_9BACT</name>
<dbReference type="OrthoDB" id="401409at2"/>
<accession>A0A2Z5IQ76</accession>
<dbReference type="KEGG" id="mpho:DA803_02075"/>
<protein>
    <submittedName>
        <fullName evidence="1">Uncharacterized protein</fullName>
    </submittedName>
</protein>
<evidence type="ECO:0000313" key="1">
    <source>
        <dbReference type="EMBL" id="AXE60869.1"/>
    </source>
</evidence>
<evidence type="ECO:0000313" key="2">
    <source>
        <dbReference type="Proteomes" id="UP000252477"/>
    </source>
</evidence>
<gene>
    <name evidence="1" type="ORF">DA803_02075</name>
</gene>
<proteinExistence type="predicted"/>
<dbReference type="Proteomes" id="UP000252477">
    <property type="component" value="Chromosome"/>
</dbReference>